<dbReference type="EMBL" id="CP012606">
    <property type="protein sequence ID" value="ANH76225.1"/>
    <property type="molecule type" value="Genomic_DNA"/>
</dbReference>
<reference evidence="2 3" key="1">
    <citation type="submission" date="2015-09" db="EMBL/GenBank/DDBJ databases">
        <authorList>
            <person name="Xu Y."/>
            <person name="Nagy A."/>
            <person name="Liu N.T."/>
            <person name="Nou X."/>
        </authorList>
    </citation>
    <scope>NUCLEOTIDE SEQUENCE [LARGE SCALE GENOMIC DNA]</scope>
    <source>
        <strain evidence="2 3">FC1138</strain>
    </source>
</reference>
<evidence type="ECO:0000313" key="2">
    <source>
        <dbReference type="EMBL" id="ANH76225.1"/>
    </source>
</evidence>
<dbReference type="KEGG" id="rin:ACS15_4923"/>
<dbReference type="RefSeq" id="WP_156667263.1">
    <property type="nucleotide sequence ID" value="NZ_CP012606.1"/>
</dbReference>
<dbReference type="AlphaFoldDB" id="A0AAC9BNV3"/>
<sequence>MLGNEAARIVMALRTLGIAVPPMIHTHIEAERHDLATNGQRMASEAIKGEA</sequence>
<evidence type="ECO:0000313" key="3">
    <source>
        <dbReference type="Proteomes" id="UP000077927"/>
    </source>
</evidence>
<name>A0AAC9BNV3_9RALS</name>
<proteinExistence type="predicted"/>
<organism evidence="2 3">
    <name type="scientific">Ralstonia insidiosa</name>
    <dbReference type="NCBI Taxonomy" id="190721"/>
    <lineage>
        <taxon>Bacteria</taxon>
        <taxon>Pseudomonadati</taxon>
        <taxon>Pseudomonadota</taxon>
        <taxon>Betaproteobacteria</taxon>
        <taxon>Burkholderiales</taxon>
        <taxon>Burkholderiaceae</taxon>
        <taxon>Ralstonia</taxon>
    </lineage>
</organism>
<evidence type="ECO:0000256" key="1">
    <source>
        <dbReference type="SAM" id="MobiDB-lite"/>
    </source>
</evidence>
<protein>
    <submittedName>
        <fullName evidence="2">Uncharacterized protein</fullName>
    </submittedName>
</protein>
<gene>
    <name evidence="2" type="ORF">ACS15_4923</name>
</gene>
<accession>A0AAC9BNV3</accession>
<dbReference type="Proteomes" id="UP000077927">
    <property type="component" value="Chromosome 2"/>
</dbReference>
<feature type="region of interest" description="Disordered" evidence="1">
    <location>
        <begin position="31"/>
        <end position="51"/>
    </location>
</feature>